<dbReference type="InterPro" id="IPR036866">
    <property type="entry name" value="RibonucZ/Hydroxyglut_hydro"/>
</dbReference>
<feature type="domain" description="Metallo-beta-lactamase" evidence="5">
    <location>
        <begin position="15"/>
        <end position="203"/>
    </location>
</feature>
<gene>
    <name evidence="6" type="ORF">H9742_11155</name>
</gene>
<proteinExistence type="predicted"/>
<keyword evidence="2" id="KW-0479">Metal-binding</keyword>
<reference evidence="6" key="1">
    <citation type="journal article" date="2021" name="PeerJ">
        <title>Extensive microbial diversity within the chicken gut microbiome revealed by metagenomics and culture.</title>
        <authorList>
            <person name="Gilroy R."/>
            <person name="Ravi A."/>
            <person name="Getino M."/>
            <person name="Pursley I."/>
            <person name="Horton D.L."/>
            <person name="Alikhan N.F."/>
            <person name="Baker D."/>
            <person name="Gharbi K."/>
            <person name="Hall N."/>
            <person name="Watson M."/>
            <person name="Adriaenssens E.M."/>
            <person name="Foster-Nyarko E."/>
            <person name="Jarju S."/>
            <person name="Secka A."/>
            <person name="Antonio M."/>
            <person name="Oren A."/>
            <person name="Chaudhuri R.R."/>
            <person name="La Ragione R."/>
            <person name="Hildebrand F."/>
            <person name="Pallen M.J."/>
        </authorList>
    </citation>
    <scope>NUCLEOTIDE SEQUENCE</scope>
    <source>
        <strain evidence="6">CHK195-6426</strain>
    </source>
</reference>
<accession>A0A9D1UD34</accession>
<dbReference type="InterPro" id="IPR051453">
    <property type="entry name" value="MBL_Glyoxalase_II"/>
</dbReference>
<dbReference type="Pfam" id="PF00753">
    <property type="entry name" value="Lactamase_B"/>
    <property type="match status" value="1"/>
</dbReference>
<evidence type="ECO:0000313" key="6">
    <source>
        <dbReference type="EMBL" id="HIW82050.1"/>
    </source>
</evidence>
<dbReference type="AlphaFoldDB" id="A0A9D1UD34"/>
<organism evidence="6 7">
    <name type="scientific">Candidatus Acetatifactor stercoripullorum</name>
    <dbReference type="NCBI Taxonomy" id="2838414"/>
    <lineage>
        <taxon>Bacteria</taxon>
        <taxon>Bacillati</taxon>
        <taxon>Bacillota</taxon>
        <taxon>Clostridia</taxon>
        <taxon>Lachnospirales</taxon>
        <taxon>Lachnospiraceae</taxon>
        <taxon>Acetatifactor</taxon>
    </lineage>
</organism>
<dbReference type="SMART" id="SM00849">
    <property type="entry name" value="Lactamase_B"/>
    <property type="match status" value="1"/>
</dbReference>
<dbReference type="CDD" id="cd06262">
    <property type="entry name" value="metallo-hydrolase-like_MBL-fold"/>
    <property type="match status" value="1"/>
</dbReference>
<dbReference type="Gene3D" id="3.60.15.10">
    <property type="entry name" value="Ribonuclease Z/Hydroxyacylglutathione hydrolase-like"/>
    <property type="match status" value="1"/>
</dbReference>
<evidence type="ECO:0000256" key="3">
    <source>
        <dbReference type="ARBA" id="ARBA00022801"/>
    </source>
</evidence>
<name>A0A9D1UD34_9FIRM</name>
<dbReference type="PANTHER" id="PTHR46233">
    <property type="entry name" value="HYDROXYACYLGLUTATHIONE HYDROLASE GLOC"/>
    <property type="match status" value="1"/>
</dbReference>
<dbReference type="InterPro" id="IPR001279">
    <property type="entry name" value="Metallo-B-lactamas"/>
</dbReference>
<dbReference type="SUPFAM" id="SSF56281">
    <property type="entry name" value="Metallo-hydrolase/oxidoreductase"/>
    <property type="match status" value="1"/>
</dbReference>
<evidence type="ECO:0000256" key="4">
    <source>
        <dbReference type="ARBA" id="ARBA00022833"/>
    </source>
</evidence>
<comment type="caution">
    <text evidence="6">The sequence shown here is derived from an EMBL/GenBank/DDBJ whole genome shotgun (WGS) entry which is preliminary data.</text>
</comment>
<dbReference type="Proteomes" id="UP000824265">
    <property type="component" value="Unassembled WGS sequence"/>
</dbReference>
<evidence type="ECO:0000259" key="5">
    <source>
        <dbReference type="SMART" id="SM00849"/>
    </source>
</evidence>
<keyword evidence="3" id="KW-0378">Hydrolase</keyword>
<evidence type="ECO:0000313" key="7">
    <source>
        <dbReference type="Proteomes" id="UP000824265"/>
    </source>
</evidence>
<evidence type="ECO:0000256" key="1">
    <source>
        <dbReference type="ARBA" id="ARBA00001947"/>
    </source>
</evidence>
<sequence length="220" mass="23877">MGEIKIGRMVLGSCQTNCYFLYRTGDSRVLVADPADQGAAIFDTLKKNGFCVEGILLTHGHFDHIWGCEELRKRANEDAAERGAEPVLVYACEAERALLGDAVKNVSKMAGRPCTLEADVYVKDGEEIAVAGMTCRVIATPGHTAGGCCYYFEEAGFLLCGDTIFLESVGRTDFPTGSMGTLIRSIKEKIFTLPEETKLYPGHGDGTTVGHEKSYNPFCV</sequence>
<dbReference type="EMBL" id="DXGH01000061">
    <property type="protein sequence ID" value="HIW82050.1"/>
    <property type="molecule type" value="Genomic_DNA"/>
</dbReference>
<reference evidence="6" key="2">
    <citation type="submission" date="2021-04" db="EMBL/GenBank/DDBJ databases">
        <authorList>
            <person name="Gilroy R."/>
        </authorList>
    </citation>
    <scope>NUCLEOTIDE SEQUENCE</scope>
    <source>
        <strain evidence="6">CHK195-6426</strain>
    </source>
</reference>
<dbReference type="GO" id="GO:0016787">
    <property type="term" value="F:hydrolase activity"/>
    <property type="evidence" value="ECO:0007669"/>
    <property type="project" value="UniProtKB-KW"/>
</dbReference>
<keyword evidence="4" id="KW-0862">Zinc</keyword>
<dbReference type="PANTHER" id="PTHR46233:SF3">
    <property type="entry name" value="HYDROXYACYLGLUTATHIONE HYDROLASE GLOC"/>
    <property type="match status" value="1"/>
</dbReference>
<protein>
    <submittedName>
        <fullName evidence="6">MBL fold metallo-hydrolase</fullName>
    </submittedName>
</protein>
<evidence type="ECO:0000256" key="2">
    <source>
        <dbReference type="ARBA" id="ARBA00022723"/>
    </source>
</evidence>
<dbReference type="GO" id="GO:0046872">
    <property type="term" value="F:metal ion binding"/>
    <property type="evidence" value="ECO:0007669"/>
    <property type="project" value="UniProtKB-KW"/>
</dbReference>
<comment type="cofactor">
    <cofactor evidence="1">
        <name>Zn(2+)</name>
        <dbReference type="ChEBI" id="CHEBI:29105"/>
    </cofactor>
</comment>